<dbReference type="Gene3D" id="3.40.30.10">
    <property type="entry name" value="Glutaredoxin"/>
    <property type="match status" value="1"/>
</dbReference>
<comment type="similarity">
    <text evidence="1">Belongs to the thioredoxin family.</text>
</comment>
<dbReference type="FunFam" id="3.40.30.10:FF:000001">
    <property type="entry name" value="Thioredoxin"/>
    <property type="match status" value="1"/>
</dbReference>
<name>A0A1M6LYZ2_9CLOT</name>
<dbReference type="InterPro" id="IPR013766">
    <property type="entry name" value="Thioredoxin_domain"/>
</dbReference>
<evidence type="ECO:0000256" key="3">
    <source>
        <dbReference type="ARBA" id="ARBA00022448"/>
    </source>
</evidence>
<dbReference type="PANTHER" id="PTHR45663">
    <property type="entry name" value="GEO12009P1"/>
    <property type="match status" value="1"/>
</dbReference>
<dbReference type="CDD" id="cd02947">
    <property type="entry name" value="TRX_family"/>
    <property type="match status" value="1"/>
</dbReference>
<proteinExistence type="inferred from homology"/>
<dbReference type="GO" id="GO:0015035">
    <property type="term" value="F:protein-disulfide reductase activity"/>
    <property type="evidence" value="ECO:0007669"/>
    <property type="project" value="UniProtKB-UniRule"/>
</dbReference>
<gene>
    <name evidence="9" type="ORF">SAMN02745163_02540</name>
</gene>
<evidence type="ECO:0000313" key="10">
    <source>
        <dbReference type="Proteomes" id="UP000184310"/>
    </source>
</evidence>
<dbReference type="InterPro" id="IPR005746">
    <property type="entry name" value="Thioredoxin"/>
</dbReference>
<dbReference type="PROSITE" id="PS51352">
    <property type="entry name" value="THIOREDOXIN_2"/>
    <property type="match status" value="1"/>
</dbReference>
<feature type="domain" description="Thioredoxin" evidence="8">
    <location>
        <begin position="19"/>
        <end position="129"/>
    </location>
</feature>
<evidence type="ECO:0000256" key="5">
    <source>
        <dbReference type="ARBA" id="ARBA00023157"/>
    </source>
</evidence>
<dbReference type="Pfam" id="PF00085">
    <property type="entry name" value="Thioredoxin"/>
    <property type="match status" value="1"/>
</dbReference>
<dbReference type="EMBL" id="FQZB01000010">
    <property type="protein sequence ID" value="SHJ76426.1"/>
    <property type="molecule type" value="Genomic_DNA"/>
</dbReference>
<dbReference type="InterPro" id="IPR017937">
    <property type="entry name" value="Thioredoxin_CS"/>
</dbReference>
<dbReference type="NCBIfam" id="TIGR01068">
    <property type="entry name" value="thioredoxin"/>
    <property type="match status" value="1"/>
</dbReference>
<dbReference type="SUPFAM" id="SSF52833">
    <property type="entry name" value="Thioredoxin-like"/>
    <property type="match status" value="1"/>
</dbReference>
<dbReference type="PROSITE" id="PS00194">
    <property type="entry name" value="THIOREDOXIN_1"/>
    <property type="match status" value="1"/>
</dbReference>
<evidence type="ECO:0000259" key="8">
    <source>
        <dbReference type="PROSITE" id="PS51352"/>
    </source>
</evidence>
<dbReference type="GO" id="GO:0045454">
    <property type="term" value="P:cell redox homeostasis"/>
    <property type="evidence" value="ECO:0007669"/>
    <property type="project" value="TreeGrafter"/>
</dbReference>
<keyword evidence="3" id="KW-0813">Transport</keyword>
<dbReference type="GO" id="GO:0005829">
    <property type="term" value="C:cytosol"/>
    <property type="evidence" value="ECO:0007669"/>
    <property type="project" value="TreeGrafter"/>
</dbReference>
<keyword evidence="4" id="KW-0249">Electron transport</keyword>
<reference evidence="9 10" key="1">
    <citation type="submission" date="2016-11" db="EMBL/GenBank/DDBJ databases">
        <authorList>
            <person name="Jaros S."/>
            <person name="Januszkiewicz K."/>
            <person name="Wedrychowicz H."/>
        </authorList>
    </citation>
    <scope>NUCLEOTIDE SEQUENCE [LARGE SCALE GENOMIC DNA]</scope>
    <source>
        <strain evidence="9 10">DSM 21758</strain>
    </source>
</reference>
<evidence type="ECO:0000256" key="7">
    <source>
        <dbReference type="NCBIfam" id="TIGR01068"/>
    </source>
</evidence>
<keyword evidence="6" id="KW-0676">Redox-active center</keyword>
<dbReference type="STRING" id="1121302.SAMN02745163_02540"/>
<evidence type="ECO:0000256" key="2">
    <source>
        <dbReference type="ARBA" id="ARBA00020570"/>
    </source>
</evidence>
<accession>A0A1M6LYZ2</accession>
<protein>
    <recommendedName>
        <fullName evidence="2 7">Thioredoxin</fullName>
    </recommendedName>
</protein>
<sequence>MTKKIKYNIIYKKRLPYGGILGGKIMAKNIDEQEFENEVIKQNGVVVVDFWATWCGPCKMIAPIIEELSSEMEEVKFVKVDVDKSPQISNEFKIASIPTLKLFKNGEVVDTIVGFRPKSELEDIIKKHM</sequence>
<evidence type="ECO:0000313" key="9">
    <source>
        <dbReference type="EMBL" id="SHJ76426.1"/>
    </source>
</evidence>
<dbReference type="PRINTS" id="PR00421">
    <property type="entry name" value="THIOREDOXIN"/>
</dbReference>
<evidence type="ECO:0000256" key="1">
    <source>
        <dbReference type="ARBA" id="ARBA00008987"/>
    </source>
</evidence>
<dbReference type="PANTHER" id="PTHR45663:SF11">
    <property type="entry name" value="GEO12009P1"/>
    <property type="match status" value="1"/>
</dbReference>
<evidence type="ECO:0000256" key="4">
    <source>
        <dbReference type="ARBA" id="ARBA00022982"/>
    </source>
</evidence>
<dbReference type="AlphaFoldDB" id="A0A1M6LYZ2"/>
<keyword evidence="5" id="KW-1015">Disulfide bond</keyword>
<dbReference type="Proteomes" id="UP000184310">
    <property type="component" value="Unassembled WGS sequence"/>
</dbReference>
<evidence type="ECO:0000256" key="6">
    <source>
        <dbReference type="ARBA" id="ARBA00023284"/>
    </source>
</evidence>
<organism evidence="9 10">
    <name type="scientific">Clostridium cavendishii DSM 21758</name>
    <dbReference type="NCBI Taxonomy" id="1121302"/>
    <lineage>
        <taxon>Bacteria</taxon>
        <taxon>Bacillati</taxon>
        <taxon>Bacillota</taxon>
        <taxon>Clostridia</taxon>
        <taxon>Eubacteriales</taxon>
        <taxon>Clostridiaceae</taxon>
        <taxon>Clostridium</taxon>
    </lineage>
</organism>
<dbReference type="InterPro" id="IPR036249">
    <property type="entry name" value="Thioredoxin-like_sf"/>
</dbReference>
<keyword evidence="10" id="KW-1185">Reference proteome</keyword>